<evidence type="ECO:0000313" key="2">
    <source>
        <dbReference type="Proteomes" id="UP000728185"/>
    </source>
</evidence>
<dbReference type="Proteomes" id="UP000728185">
    <property type="component" value="Unassembled WGS sequence"/>
</dbReference>
<proteinExistence type="predicted"/>
<keyword evidence="2" id="KW-1185">Reference proteome</keyword>
<gene>
    <name evidence="1" type="ORF">FBUS_11471</name>
</gene>
<dbReference type="InterPro" id="IPR016024">
    <property type="entry name" value="ARM-type_fold"/>
</dbReference>
<evidence type="ECO:0000313" key="1">
    <source>
        <dbReference type="EMBL" id="KAA0197095.1"/>
    </source>
</evidence>
<dbReference type="InterPro" id="IPR011989">
    <property type="entry name" value="ARM-like"/>
</dbReference>
<comment type="caution">
    <text evidence="1">The sequence shown here is derived from an EMBL/GenBank/DDBJ whole genome shotgun (WGS) entry which is preliminary data.</text>
</comment>
<accession>A0A8E0S5F5</accession>
<name>A0A8E0S5F5_9TREM</name>
<dbReference type="Gene3D" id="1.25.10.10">
    <property type="entry name" value="Leucine-rich Repeat Variant"/>
    <property type="match status" value="1"/>
</dbReference>
<organism evidence="1 2">
    <name type="scientific">Fasciolopsis buskii</name>
    <dbReference type="NCBI Taxonomy" id="27845"/>
    <lineage>
        <taxon>Eukaryota</taxon>
        <taxon>Metazoa</taxon>
        <taxon>Spiralia</taxon>
        <taxon>Lophotrochozoa</taxon>
        <taxon>Platyhelminthes</taxon>
        <taxon>Trematoda</taxon>
        <taxon>Digenea</taxon>
        <taxon>Plagiorchiida</taxon>
        <taxon>Echinostomata</taxon>
        <taxon>Echinostomatoidea</taxon>
        <taxon>Fasciolidae</taxon>
        <taxon>Fasciolopsis</taxon>
    </lineage>
</organism>
<dbReference type="SUPFAM" id="SSF48371">
    <property type="entry name" value="ARM repeat"/>
    <property type="match status" value="1"/>
</dbReference>
<sequence length="333" mass="37817">MLGPICDRFSVITSKNGNFFSNNQNLIHLQSGDAVSLLPTLNMLCASKKLDREKGEEKLRNTNLTPSDRNFLCHWIADKLEGLTNWEEIYGGLVAANVILQNVSDEELKNLNLISDLELQVLECHDNYEYRVRIAAGQLMGVMCHRQGLPMFKKFLPSVIRGVLENLDRALDAPATETESALRELIIAKERDVNLSRSTLSIFHDTAGWKNLETWMKCLQQMVISITPKAFIQVERSEILDVIFKAVQHVNRFVRETGYEVLATVIRGHVCYDDPNTKQNRYIAVAKQLVMGLSDSWSQVSFIHKRYPLLQPCPSNPGAVLLWLLSYSGTNFY</sequence>
<dbReference type="EMBL" id="LUCM01002606">
    <property type="protein sequence ID" value="KAA0197095.1"/>
    <property type="molecule type" value="Genomic_DNA"/>
</dbReference>
<protein>
    <submittedName>
        <fullName evidence="1">Inositol-tetrakisphosphate 1-kinase</fullName>
    </submittedName>
</protein>
<reference evidence="1" key="1">
    <citation type="submission" date="2019-05" db="EMBL/GenBank/DDBJ databases">
        <title>Annotation for the trematode Fasciolopsis buski.</title>
        <authorList>
            <person name="Choi Y.-J."/>
        </authorList>
    </citation>
    <scope>NUCLEOTIDE SEQUENCE</scope>
    <source>
        <strain evidence="1">HT</strain>
        <tissue evidence="1">Whole worm</tissue>
    </source>
</reference>
<dbReference type="AlphaFoldDB" id="A0A8E0S5F5"/>
<dbReference type="OrthoDB" id="414039at2759"/>